<dbReference type="Pfam" id="PF00072">
    <property type="entry name" value="Response_reg"/>
    <property type="match status" value="1"/>
</dbReference>
<evidence type="ECO:0000313" key="4">
    <source>
        <dbReference type="EMBL" id="MCX2745846.1"/>
    </source>
</evidence>
<organism evidence="4 5">
    <name type="scientific">Mangrovivirga halotolerans</name>
    <dbReference type="NCBI Taxonomy" id="2993936"/>
    <lineage>
        <taxon>Bacteria</taxon>
        <taxon>Pseudomonadati</taxon>
        <taxon>Bacteroidota</taxon>
        <taxon>Cytophagia</taxon>
        <taxon>Cytophagales</taxon>
        <taxon>Mangrovivirgaceae</taxon>
        <taxon>Mangrovivirga</taxon>
    </lineage>
</organism>
<protein>
    <submittedName>
        <fullName evidence="4">Response regulator</fullName>
    </submittedName>
</protein>
<accession>A0ABT3RW20</accession>
<reference evidence="4 5" key="1">
    <citation type="submission" date="2022-11" db="EMBL/GenBank/DDBJ databases">
        <title>The characterization of three novel Bacteroidetes species and genomic analysis of their roles in tidal elemental geochemical cycles.</title>
        <authorList>
            <person name="Ma K."/>
        </authorList>
    </citation>
    <scope>NUCLEOTIDE SEQUENCE [LARGE SCALE GENOMIC DNA]</scope>
    <source>
        <strain evidence="4 5">M17</strain>
    </source>
</reference>
<gene>
    <name evidence="4" type="ORF">OO013_18330</name>
</gene>
<dbReference type="PANTHER" id="PTHR44591:SF3">
    <property type="entry name" value="RESPONSE REGULATORY DOMAIN-CONTAINING PROTEIN"/>
    <property type="match status" value="1"/>
</dbReference>
<feature type="domain" description="Response regulatory" evidence="3">
    <location>
        <begin position="7"/>
        <end position="123"/>
    </location>
</feature>
<sequence length="132" mass="14764">MNSNKKKILVIDDDKSICWLLEKLLGKDFNVFTQTSGLKALKWLNSGNKPDLIISDVNMPQLSGGVFVENLKKSGLFKEIPVVMLSGYDNEKEKEKALAAGAISFYQKPFNPEVFIKEIHELTGNNKIGNYA</sequence>
<proteinExistence type="predicted"/>
<dbReference type="Gene3D" id="3.40.50.2300">
    <property type="match status" value="1"/>
</dbReference>
<keyword evidence="5" id="KW-1185">Reference proteome</keyword>
<dbReference type="InterPro" id="IPR050595">
    <property type="entry name" value="Bact_response_regulator"/>
</dbReference>
<dbReference type="SUPFAM" id="SSF52172">
    <property type="entry name" value="CheY-like"/>
    <property type="match status" value="1"/>
</dbReference>
<dbReference type="InterPro" id="IPR011006">
    <property type="entry name" value="CheY-like_superfamily"/>
</dbReference>
<dbReference type="RefSeq" id="WP_266058447.1">
    <property type="nucleotide sequence ID" value="NZ_JAPFQN010000012.1"/>
</dbReference>
<evidence type="ECO:0000256" key="2">
    <source>
        <dbReference type="PROSITE-ProRule" id="PRU00169"/>
    </source>
</evidence>
<dbReference type="PANTHER" id="PTHR44591">
    <property type="entry name" value="STRESS RESPONSE REGULATOR PROTEIN 1"/>
    <property type="match status" value="1"/>
</dbReference>
<keyword evidence="1 2" id="KW-0597">Phosphoprotein</keyword>
<evidence type="ECO:0000259" key="3">
    <source>
        <dbReference type="PROSITE" id="PS50110"/>
    </source>
</evidence>
<evidence type="ECO:0000313" key="5">
    <source>
        <dbReference type="Proteomes" id="UP001209885"/>
    </source>
</evidence>
<dbReference type="CDD" id="cd00156">
    <property type="entry name" value="REC"/>
    <property type="match status" value="1"/>
</dbReference>
<dbReference type="Proteomes" id="UP001209885">
    <property type="component" value="Unassembled WGS sequence"/>
</dbReference>
<name>A0ABT3RW20_9BACT</name>
<dbReference type="EMBL" id="JAPFQN010000012">
    <property type="protein sequence ID" value="MCX2745846.1"/>
    <property type="molecule type" value="Genomic_DNA"/>
</dbReference>
<evidence type="ECO:0000256" key="1">
    <source>
        <dbReference type="ARBA" id="ARBA00022553"/>
    </source>
</evidence>
<comment type="caution">
    <text evidence="4">The sequence shown here is derived from an EMBL/GenBank/DDBJ whole genome shotgun (WGS) entry which is preliminary data.</text>
</comment>
<dbReference type="InterPro" id="IPR001789">
    <property type="entry name" value="Sig_transdc_resp-reg_receiver"/>
</dbReference>
<feature type="modified residue" description="4-aspartylphosphate" evidence="2">
    <location>
        <position position="56"/>
    </location>
</feature>
<dbReference type="PROSITE" id="PS50110">
    <property type="entry name" value="RESPONSE_REGULATORY"/>
    <property type="match status" value="1"/>
</dbReference>
<dbReference type="SMART" id="SM00448">
    <property type="entry name" value="REC"/>
    <property type="match status" value="1"/>
</dbReference>